<dbReference type="AlphaFoldDB" id="A0A9P6KYR3"/>
<dbReference type="EC" id="2.3.1.50" evidence="5"/>
<evidence type="ECO:0000256" key="5">
    <source>
        <dbReference type="ARBA" id="ARBA00013220"/>
    </source>
</evidence>
<dbReference type="GO" id="GO:0046512">
    <property type="term" value="P:sphingosine biosynthetic process"/>
    <property type="evidence" value="ECO:0007669"/>
    <property type="project" value="TreeGrafter"/>
</dbReference>
<dbReference type="Pfam" id="PF00155">
    <property type="entry name" value="Aminotran_1_2"/>
    <property type="match status" value="1"/>
</dbReference>
<dbReference type="SUPFAM" id="SSF53383">
    <property type="entry name" value="PLP-dependent transferases"/>
    <property type="match status" value="1"/>
</dbReference>
<name>A0A9P6KYR3_9MICR</name>
<keyword evidence="8" id="KW-0746">Sphingolipid metabolism</keyword>
<dbReference type="Proteomes" id="UP000740883">
    <property type="component" value="Unassembled WGS sequence"/>
</dbReference>
<dbReference type="InterPro" id="IPR004839">
    <property type="entry name" value="Aminotransferase_I/II_large"/>
</dbReference>
<evidence type="ECO:0000256" key="9">
    <source>
        <dbReference type="ARBA" id="ARBA00023098"/>
    </source>
</evidence>
<dbReference type="GO" id="GO:0004758">
    <property type="term" value="F:serine C-palmitoyltransferase activity"/>
    <property type="evidence" value="ECO:0007669"/>
    <property type="project" value="TreeGrafter"/>
</dbReference>
<dbReference type="GO" id="GO:0016020">
    <property type="term" value="C:membrane"/>
    <property type="evidence" value="ECO:0007669"/>
    <property type="project" value="GOC"/>
</dbReference>
<evidence type="ECO:0000313" key="13">
    <source>
        <dbReference type="Proteomes" id="UP000740883"/>
    </source>
</evidence>
<evidence type="ECO:0000256" key="7">
    <source>
        <dbReference type="ARBA" id="ARBA00022898"/>
    </source>
</evidence>
<proteinExistence type="inferred from homology"/>
<evidence type="ECO:0000256" key="2">
    <source>
        <dbReference type="ARBA" id="ARBA00004760"/>
    </source>
</evidence>
<evidence type="ECO:0000256" key="6">
    <source>
        <dbReference type="ARBA" id="ARBA00022679"/>
    </source>
</evidence>
<feature type="domain" description="Aminotransferase class I/classII large" evidence="11">
    <location>
        <begin position="78"/>
        <end position="331"/>
    </location>
</feature>
<sequence length="414" mass="47329">MDTIKIIVQVIVIIMIFKFPYKTSTDIIELDENTVNKLIDEFQPDDLVEHLPPSQLLDRNYCLDFVDLSNYDAFNIKNNYKNDLKEIVKEYGIGTCGPPNFYGTLDLHIELESTIAQVLGTEKALIYSNYYSCLTSVISCFCHNNDRVFYQKTANEAILRGLYVSKARTFEFKSLDSLETMLEIFIKPNVRNYVVVEGLSKNTGAVLNLPLLLNLKKKYKFRIILDEAYSIPLVHKRGLSGHYNIDIREIDIVVGSFACGFPSNGGFFAGSKLVSEYQQISSSAYVFSASLPAVFTKFNMLAISQDYDCDRLRWLTSVFHKEFVSEHFKIVSKKISPIIIIAINEMKVDHLKEKNLLQCVYLAKHNLHSKKIYVGINKNPIPSIRVILKIDFLEKDVKELATLISKTCEDVYLN</sequence>
<keyword evidence="6" id="KW-0808">Transferase</keyword>
<comment type="cofactor">
    <cofactor evidence="1">
        <name>pyridoxal 5'-phosphate</name>
        <dbReference type="ChEBI" id="CHEBI:597326"/>
    </cofactor>
</comment>
<keyword evidence="7" id="KW-0663">Pyridoxal phosphate</keyword>
<dbReference type="PANTHER" id="PTHR13693">
    <property type="entry name" value="CLASS II AMINOTRANSFERASE/8-AMINO-7-OXONONANOATE SYNTHASE"/>
    <property type="match status" value="1"/>
</dbReference>
<keyword evidence="10" id="KW-0012">Acyltransferase</keyword>
<accession>A0A9P6KYR3</accession>
<evidence type="ECO:0000256" key="8">
    <source>
        <dbReference type="ARBA" id="ARBA00022919"/>
    </source>
</evidence>
<reference evidence="12 13" key="1">
    <citation type="journal article" date="2020" name="Genome Biol. Evol.">
        <title>Comparative genomics of strictly vertically transmitted, feminizing microsporidia endosymbionts of amphipod crustaceans.</title>
        <authorList>
            <person name="Cormier A."/>
            <person name="Chebbi M.A."/>
            <person name="Giraud I."/>
            <person name="Wattier R."/>
            <person name="Teixeira M."/>
            <person name="Gilbert C."/>
            <person name="Rigaud T."/>
            <person name="Cordaux R."/>
        </authorList>
    </citation>
    <scope>NUCLEOTIDE SEQUENCE [LARGE SCALE GENOMIC DNA]</scope>
    <source>
        <strain evidence="12 13">Ou3-Ou53</strain>
    </source>
</reference>
<evidence type="ECO:0000313" key="12">
    <source>
        <dbReference type="EMBL" id="KAF9762706.1"/>
    </source>
</evidence>
<gene>
    <name evidence="12" type="primary">lcb1</name>
    <name evidence="12" type="ORF">NGRA_1815</name>
</gene>
<keyword evidence="13" id="KW-1185">Reference proteome</keyword>
<dbReference type="GO" id="GO:0005783">
    <property type="term" value="C:endoplasmic reticulum"/>
    <property type="evidence" value="ECO:0007669"/>
    <property type="project" value="TreeGrafter"/>
</dbReference>
<evidence type="ECO:0000256" key="3">
    <source>
        <dbReference type="ARBA" id="ARBA00004991"/>
    </source>
</evidence>
<dbReference type="OrthoDB" id="3168162at2759"/>
<dbReference type="EMBL" id="SBJO01000141">
    <property type="protein sequence ID" value="KAF9762706.1"/>
    <property type="molecule type" value="Genomic_DNA"/>
</dbReference>
<dbReference type="InterPro" id="IPR050087">
    <property type="entry name" value="AON_synthase_class-II"/>
</dbReference>
<comment type="pathway">
    <text evidence="3">Sphingolipid metabolism.</text>
</comment>
<comment type="caution">
    <text evidence="12">The sequence shown here is derived from an EMBL/GenBank/DDBJ whole genome shotgun (WGS) entry which is preliminary data.</text>
</comment>
<evidence type="ECO:0000256" key="4">
    <source>
        <dbReference type="ARBA" id="ARBA00008392"/>
    </source>
</evidence>
<evidence type="ECO:0000256" key="10">
    <source>
        <dbReference type="ARBA" id="ARBA00023315"/>
    </source>
</evidence>
<dbReference type="PANTHER" id="PTHR13693:SF2">
    <property type="entry name" value="SERINE PALMITOYLTRANSFERASE 1"/>
    <property type="match status" value="1"/>
</dbReference>
<dbReference type="InterPro" id="IPR015421">
    <property type="entry name" value="PyrdxlP-dep_Trfase_major"/>
</dbReference>
<comment type="pathway">
    <text evidence="2">Lipid metabolism; sphingolipid metabolism.</text>
</comment>
<dbReference type="InterPro" id="IPR015424">
    <property type="entry name" value="PyrdxlP-dep_Trfase"/>
</dbReference>
<evidence type="ECO:0000259" key="11">
    <source>
        <dbReference type="Pfam" id="PF00155"/>
    </source>
</evidence>
<organism evidence="12 13">
    <name type="scientific">Nosema granulosis</name>
    <dbReference type="NCBI Taxonomy" id="83296"/>
    <lineage>
        <taxon>Eukaryota</taxon>
        <taxon>Fungi</taxon>
        <taxon>Fungi incertae sedis</taxon>
        <taxon>Microsporidia</taxon>
        <taxon>Nosematidae</taxon>
        <taxon>Nosema</taxon>
    </lineage>
</organism>
<dbReference type="Gene3D" id="3.40.640.10">
    <property type="entry name" value="Type I PLP-dependent aspartate aminotransferase-like (Major domain)"/>
    <property type="match status" value="1"/>
</dbReference>
<protein>
    <recommendedName>
        <fullName evidence="5">serine C-palmitoyltransferase</fullName>
        <ecNumber evidence="5">2.3.1.50</ecNumber>
    </recommendedName>
</protein>
<evidence type="ECO:0000256" key="1">
    <source>
        <dbReference type="ARBA" id="ARBA00001933"/>
    </source>
</evidence>
<keyword evidence="9" id="KW-0443">Lipid metabolism</keyword>
<dbReference type="GO" id="GO:0030170">
    <property type="term" value="F:pyridoxal phosphate binding"/>
    <property type="evidence" value="ECO:0007669"/>
    <property type="project" value="InterPro"/>
</dbReference>
<dbReference type="GO" id="GO:0046513">
    <property type="term" value="P:ceramide biosynthetic process"/>
    <property type="evidence" value="ECO:0007669"/>
    <property type="project" value="TreeGrafter"/>
</dbReference>
<comment type="similarity">
    <text evidence="4">Belongs to the class-II pyridoxal-phosphate-dependent aminotransferase family.</text>
</comment>